<evidence type="ECO:0000256" key="1">
    <source>
        <dbReference type="SAM" id="MobiDB-lite"/>
    </source>
</evidence>
<dbReference type="AlphaFoldDB" id="A0A426XCQ3"/>
<reference evidence="2 3" key="1">
    <citation type="journal article" date="2014" name="Agronomy (Basel)">
        <title>A Draft Genome Sequence for Ensete ventricosum, the Drought-Tolerant Tree Against Hunger.</title>
        <authorList>
            <person name="Harrison J."/>
            <person name="Moore K.A."/>
            <person name="Paszkiewicz K."/>
            <person name="Jones T."/>
            <person name="Grant M."/>
            <person name="Ambacheew D."/>
            <person name="Muzemil S."/>
            <person name="Studholme D.J."/>
        </authorList>
    </citation>
    <scope>NUCLEOTIDE SEQUENCE [LARGE SCALE GENOMIC DNA]</scope>
</reference>
<gene>
    <name evidence="2" type="ORF">B296_00047316</name>
</gene>
<feature type="region of interest" description="Disordered" evidence="1">
    <location>
        <begin position="174"/>
        <end position="211"/>
    </location>
</feature>
<dbReference type="Proteomes" id="UP000287651">
    <property type="component" value="Unassembled WGS sequence"/>
</dbReference>
<organism evidence="2 3">
    <name type="scientific">Ensete ventricosum</name>
    <name type="common">Abyssinian banana</name>
    <name type="synonym">Musa ensete</name>
    <dbReference type="NCBI Taxonomy" id="4639"/>
    <lineage>
        <taxon>Eukaryota</taxon>
        <taxon>Viridiplantae</taxon>
        <taxon>Streptophyta</taxon>
        <taxon>Embryophyta</taxon>
        <taxon>Tracheophyta</taxon>
        <taxon>Spermatophyta</taxon>
        <taxon>Magnoliopsida</taxon>
        <taxon>Liliopsida</taxon>
        <taxon>Zingiberales</taxon>
        <taxon>Musaceae</taxon>
        <taxon>Ensete</taxon>
    </lineage>
</organism>
<feature type="compositionally biased region" description="Basic and acidic residues" evidence="1">
    <location>
        <begin position="202"/>
        <end position="211"/>
    </location>
</feature>
<comment type="caution">
    <text evidence="2">The sequence shown here is derived from an EMBL/GenBank/DDBJ whole genome shotgun (WGS) entry which is preliminary data.</text>
</comment>
<dbReference type="EMBL" id="AMZH03022488">
    <property type="protein sequence ID" value="RRT37276.1"/>
    <property type="molecule type" value="Genomic_DNA"/>
</dbReference>
<proteinExistence type="predicted"/>
<protein>
    <submittedName>
        <fullName evidence="2">Uncharacterized protein</fullName>
    </submittedName>
</protein>
<evidence type="ECO:0000313" key="3">
    <source>
        <dbReference type="Proteomes" id="UP000287651"/>
    </source>
</evidence>
<accession>A0A426XCQ3</accession>
<sequence length="228" mass="25512">MNIGTNSATHVGLKRVERRKVENKAPVNHQHGRADEEQYHRTYGISARTSMPVASRLDLSIACETPLNHCIILTQRPPTLPHTISTAMAALSLHTAQPQEKKGDTRIGAVSQRHGSFWCPPGARVSMPSYRRGARGDQLWPGGLFPYAVPRLRPRHGASHRRLLLRGEGARWRRTDHAGPADHVQLPQEIHGRNPGPSARSHLRDPEEVRRQCPLQHQPLHRLLSASI</sequence>
<name>A0A426XCQ3_ENSVE</name>
<evidence type="ECO:0000313" key="2">
    <source>
        <dbReference type="EMBL" id="RRT37276.1"/>
    </source>
</evidence>